<dbReference type="EMBL" id="JAGYVZ010000005">
    <property type="protein sequence ID" value="MBS7230935.1"/>
    <property type="molecule type" value="Genomic_DNA"/>
</dbReference>
<gene>
    <name evidence="1" type="ORF">KHA90_07850</name>
</gene>
<dbReference type="RefSeq" id="WP_213297278.1">
    <property type="nucleotide sequence ID" value="NZ_JAGYVZ010000005.1"/>
</dbReference>
<evidence type="ECO:0000313" key="1">
    <source>
        <dbReference type="EMBL" id="MBS7230935.1"/>
    </source>
</evidence>
<keyword evidence="2" id="KW-1185">Reference proteome</keyword>
<name>A0ABS5PAP5_9FLAO</name>
<evidence type="ECO:0000313" key="2">
    <source>
        <dbReference type="Proteomes" id="UP000722625"/>
    </source>
</evidence>
<dbReference type="InterPro" id="IPR021326">
    <property type="entry name" value="DUF2931"/>
</dbReference>
<reference evidence="1 2" key="1">
    <citation type="journal article" date="2018" name="Int. J. Syst. Evol. Microbiol.">
        <title>Flavobacterium chryseum sp. nov. and Flavobacterium psychroterrae sp. nov., novel environmental bacteria isolated from Antarctica.</title>
        <authorList>
            <person name="Kralova S."/>
            <person name="Svec P."/>
            <person name="Busse H.J."/>
            <person name="Stankova E."/>
            <person name="Vaczi P."/>
            <person name="Sedlacek I."/>
        </authorList>
    </citation>
    <scope>NUCLEOTIDE SEQUENCE [LARGE SCALE GENOMIC DNA]</scope>
    <source>
        <strain evidence="1 2">CCM 8827</strain>
    </source>
</reference>
<comment type="caution">
    <text evidence="1">The sequence shown here is derived from an EMBL/GenBank/DDBJ whole genome shotgun (WGS) entry which is preliminary data.</text>
</comment>
<sequence>MEISLIKESFMRIVSYTLLLFVLMASCQSPKKQEKFKWNAGISSPKYYSAAPFVEYFYQGKSVAGASTNVGVGQGWGITMGGFTGGDIFKPVPDSVFVKWSCGIDDILYERGYKLPQKKMIQLFRSGAVNSYGKIDDYTVLVAGTAPGGNVTIWMKAGQVITEIVKFKAQNKGIWMKGNVEYQELMKEVKNSKEYINSETSIYLYLHGVPYSVWEAGEEKYDYDIGFSSEDCLVKPKIVTIYSRDGSWYQSWTNIASINSIDIYKWENYNYLKNNNLKRQEKLPVQIDLKWKITNQDKMMHGILVMPQNLKELVSRPYVDSISNKTEYYNRIIISSYKGGDKGILWLTGKNKKIKLMEFIMLDSEDKNIKSYYSLPKGFVFPKWEGREPLKTLEIEYWQEK</sequence>
<protein>
    <submittedName>
        <fullName evidence="1">DUF2931 family protein</fullName>
    </submittedName>
</protein>
<dbReference type="Pfam" id="PF11153">
    <property type="entry name" value="DUF2931"/>
    <property type="match status" value="1"/>
</dbReference>
<proteinExistence type="predicted"/>
<organism evidence="1 2">
    <name type="scientific">Flavobacterium psychroterrae</name>
    <dbReference type="NCBI Taxonomy" id="2133767"/>
    <lineage>
        <taxon>Bacteria</taxon>
        <taxon>Pseudomonadati</taxon>
        <taxon>Bacteroidota</taxon>
        <taxon>Flavobacteriia</taxon>
        <taxon>Flavobacteriales</taxon>
        <taxon>Flavobacteriaceae</taxon>
        <taxon>Flavobacterium</taxon>
    </lineage>
</organism>
<dbReference type="Proteomes" id="UP000722625">
    <property type="component" value="Unassembled WGS sequence"/>
</dbReference>
<dbReference type="PROSITE" id="PS51257">
    <property type="entry name" value="PROKAR_LIPOPROTEIN"/>
    <property type="match status" value="1"/>
</dbReference>
<accession>A0ABS5PAP5</accession>